<dbReference type="EnsemblPlants" id="PNT67342">
    <property type="protein sequence ID" value="PNT67342"/>
    <property type="gene ID" value="BRADI_3g25637v3"/>
</dbReference>
<evidence type="ECO:0000313" key="2">
    <source>
        <dbReference type="EMBL" id="PNT67342.1"/>
    </source>
</evidence>
<dbReference type="Gramene" id="PNT67342">
    <property type="protein sequence ID" value="PNT67342"/>
    <property type="gene ID" value="BRADI_3g25637v3"/>
</dbReference>
<reference evidence="2 3" key="1">
    <citation type="journal article" date="2010" name="Nature">
        <title>Genome sequencing and analysis of the model grass Brachypodium distachyon.</title>
        <authorList>
            <consortium name="International Brachypodium Initiative"/>
        </authorList>
    </citation>
    <scope>NUCLEOTIDE SEQUENCE [LARGE SCALE GENOMIC DNA]</scope>
    <source>
        <strain evidence="2 3">Bd21</strain>
    </source>
</reference>
<dbReference type="Proteomes" id="UP000008810">
    <property type="component" value="Chromosome 3"/>
</dbReference>
<organism evidence="2">
    <name type="scientific">Brachypodium distachyon</name>
    <name type="common">Purple false brome</name>
    <name type="synonym">Trachynia distachya</name>
    <dbReference type="NCBI Taxonomy" id="15368"/>
    <lineage>
        <taxon>Eukaryota</taxon>
        <taxon>Viridiplantae</taxon>
        <taxon>Streptophyta</taxon>
        <taxon>Embryophyta</taxon>
        <taxon>Tracheophyta</taxon>
        <taxon>Spermatophyta</taxon>
        <taxon>Magnoliopsida</taxon>
        <taxon>Liliopsida</taxon>
        <taxon>Poales</taxon>
        <taxon>Poaceae</taxon>
        <taxon>BOP clade</taxon>
        <taxon>Pooideae</taxon>
        <taxon>Stipodae</taxon>
        <taxon>Brachypodieae</taxon>
        <taxon>Brachypodium</taxon>
    </lineage>
</organism>
<protein>
    <submittedName>
        <fullName evidence="2 3">Uncharacterized protein</fullName>
    </submittedName>
</protein>
<dbReference type="EMBL" id="CM000882">
    <property type="protein sequence ID" value="PNT67342.1"/>
    <property type="molecule type" value="Genomic_DNA"/>
</dbReference>
<name>A0A2K2CZ87_BRADI</name>
<keyword evidence="4" id="KW-1185">Reference proteome</keyword>
<feature type="region of interest" description="Disordered" evidence="1">
    <location>
        <begin position="1"/>
        <end position="25"/>
    </location>
</feature>
<proteinExistence type="predicted"/>
<gene>
    <name evidence="2" type="ORF">BRADI_3g25637v3</name>
</gene>
<evidence type="ECO:0000256" key="1">
    <source>
        <dbReference type="SAM" id="MobiDB-lite"/>
    </source>
</evidence>
<reference evidence="3" key="3">
    <citation type="submission" date="2018-08" db="UniProtKB">
        <authorList>
            <consortium name="EnsemblPlants"/>
        </authorList>
    </citation>
    <scope>IDENTIFICATION</scope>
    <source>
        <strain evidence="3">cv. Bd21</strain>
    </source>
</reference>
<dbReference type="AlphaFoldDB" id="A0A2K2CZ87"/>
<dbReference type="InParanoid" id="A0A2K2CZ87"/>
<accession>A0A2K2CZ87</accession>
<feature type="compositionally biased region" description="Basic and acidic residues" evidence="1">
    <location>
        <begin position="16"/>
        <end position="25"/>
    </location>
</feature>
<evidence type="ECO:0000313" key="3">
    <source>
        <dbReference type="EnsemblPlants" id="PNT67342"/>
    </source>
</evidence>
<reference evidence="2" key="2">
    <citation type="submission" date="2017-06" db="EMBL/GenBank/DDBJ databases">
        <title>WGS assembly of Brachypodium distachyon.</title>
        <authorList>
            <consortium name="The International Brachypodium Initiative"/>
            <person name="Lucas S."/>
            <person name="Harmon-Smith M."/>
            <person name="Lail K."/>
            <person name="Tice H."/>
            <person name="Grimwood J."/>
            <person name="Bruce D."/>
            <person name="Barry K."/>
            <person name="Shu S."/>
            <person name="Lindquist E."/>
            <person name="Wang M."/>
            <person name="Pitluck S."/>
            <person name="Vogel J.P."/>
            <person name="Garvin D.F."/>
            <person name="Mockler T.C."/>
            <person name="Schmutz J."/>
            <person name="Rokhsar D."/>
            <person name="Bevan M.W."/>
        </authorList>
    </citation>
    <scope>NUCLEOTIDE SEQUENCE</scope>
    <source>
        <strain evidence="2">Bd21</strain>
    </source>
</reference>
<evidence type="ECO:0000313" key="4">
    <source>
        <dbReference type="Proteomes" id="UP000008810"/>
    </source>
</evidence>
<sequence>MIKVPANGRCGGGDGGRGEHNSRRQEFGKTHLWLERCPYPPQSPPYRGLHPSGLRSLEVASPSIHHKNLYAHGATGRWMLHVISTLASSSRVIKELNQWMFKILQ</sequence>